<dbReference type="EMBL" id="BTGU01000019">
    <property type="protein sequence ID" value="GMN44840.1"/>
    <property type="molecule type" value="Genomic_DNA"/>
</dbReference>
<sequence>MRVAGRGWGRWWGGQRWVAGGGKVAGDREDFRWEG</sequence>
<proteinExistence type="predicted"/>
<dbReference type="Proteomes" id="UP001187192">
    <property type="component" value="Unassembled WGS sequence"/>
</dbReference>
<gene>
    <name evidence="1" type="ORF">TIFTF001_014041</name>
</gene>
<accession>A0AA88A343</accession>
<reference evidence="1" key="1">
    <citation type="submission" date="2023-07" db="EMBL/GenBank/DDBJ databases">
        <title>draft genome sequence of fig (Ficus carica).</title>
        <authorList>
            <person name="Takahashi T."/>
            <person name="Nishimura K."/>
        </authorList>
    </citation>
    <scope>NUCLEOTIDE SEQUENCE</scope>
</reference>
<name>A0AA88A343_FICCA</name>
<evidence type="ECO:0000313" key="2">
    <source>
        <dbReference type="Proteomes" id="UP001187192"/>
    </source>
</evidence>
<organism evidence="1 2">
    <name type="scientific">Ficus carica</name>
    <name type="common">Common fig</name>
    <dbReference type="NCBI Taxonomy" id="3494"/>
    <lineage>
        <taxon>Eukaryota</taxon>
        <taxon>Viridiplantae</taxon>
        <taxon>Streptophyta</taxon>
        <taxon>Embryophyta</taxon>
        <taxon>Tracheophyta</taxon>
        <taxon>Spermatophyta</taxon>
        <taxon>Magnoliopsida</taxon>
        <taxon>eudicotyledons</taxon>
        <taxon>Gunneridae</taxon>
        <taxon>Pentapetalae</taxon>
        <taxon>rosids</taxon>
        <taxon>fabids</taxon>
        <taxon>Rosales</taxon>
        <taxon>Moraceae</taxon>
        <taxon>Ficeae</taxon>
        <taxon>Ficus</taxon>
    </lineage>
</organism>
<protein>
    <submittedName>
        <fullName evidence="1">Uncharacterized protein</fullName>
    </submittedName>
</protein>
<comment type="caution">
    <text evidence="1">The sequence shown here is derived from an EMBL/GenBank/DDBJ whole genome shotgun (WGS) entry which is preliminary data.</text>
</comment>
<evidence type="ECO:0000313" key="1">
    <source>
        <dbReference type="EMBL" id="GMN44840.1"/>
    </source>
</evidence>
<keyword evidence="2" id="KW-1185">Reference proteome</keyword>
<dbReference type="AlphaFoldDB" id="A0AA88A343"/>